<comment type="caution">
    <text evidence="3">The sequence shown here is derived from an EMBL/GenBank/DDBJ whole genome shotgun (WGS) entry which is preliminary data.</text>
</comment>
<organism evidence="3 4">
    <name type="scientific">Tritrichomonas foetus</name>
    <dbReference type="NCBI Taxonomy" id="1144522"/>
    <lineage>
        <taxon>Eukaryota</taxon>
        <taxon>Metamonada</taxon>
        <taxon>Parabasalia</taxon>
        <taxon>Tritrichomonadida</taxon>
        <taxon>Tritrichomonadidae</taxon>
        <taxon>Tritrichomonas</taxon>
    </lineage>
</organism>
<feature type="region of interest" description="Disordered" evidence="1">
    <location>
        <begin position="35"/>
        <end position="60"/>
    </location>
</feature>
<evidence type="ECO:0000259" key="2">
    <source>
        <dbReference type="PROSITE" id="PS50010"/>
    </source>
</evidence>
<dbReference type="OrthoDB" id="660555at2759"/>
<dbReference type="InterPro" id="IPR000219">
    <property type="entry name" value="DH_dom"/>
</dbReference>
<reference evidence="3" key="1">
    <citation type="submission" date="2016-10" db="EMBL/GenBank/DDBJ databases">
        <authorList>
            <person name="Benchimol M."/>
            <person name="Almeida L.G."/>
            <person name="Vasconcelos A.T."/>
            <person name="Perreira-Neves A."/>
            <person name="Rosa I.A."/>
            <person name="Tasca T."/>
            <person name="Bogo M.R."/>
            <person name="de Souza W."/>
        </authorList>
    </citation>
    <scope>NUCLEOTIDE SEQUENCE [LARGE SCALE GENOMIC DNA]</scope>
    <source>
        <strain evidence="3">K</strain>
    </source>
</reference>
<dbReference type="InterPro" id="IPR051092">
    <property type="entry name" value="FYVE_RhoGEF_PH"/>
</dbReference>
<dbReference type="SUPFAM" id="SSF48065">
    <property type="entry name" value="DBL homology domain (DH-domain)"/>
    <property type="match status" value="1"/>
</dbReference>
<dbReference type="Gene3D" id="2.30.29.30">
    <property type="entry name" value="Pleckstrin-homology domain (PH domain)/Phosphotyrosine-binding domain (PTB)"/>
    <property type="match status" value="1"/>
</dbReference>
<dbReference type="CDD" id="cd00160">
    <property type="entry name" value="RhoGEF"/>
    <property type="match status" value="1"/>
</dbReference>
<keyword evidence="4" id="KW-1185">Reference proteome</keyword>
<evidence type="ECO:0000313" key="3">
    <source>
        <dbReference type="EMBL" id="OHT06916.1"/>
    </source>
</evidence>
<feature type="compositionally biased region" description="Basic residues" evidence="1">
    <location>
        <begin position="35"/>
        <end position="46"/>
    </location>
</feature>
<dbReference type="GO" id="GO:0005085">
    <property type="term" value="F:guanyl-nucleotide exchange factor activity"/>
    <property type="evidence" value="ECO:0007669"/>
    <property type="project" value="InterPro"/>
</dbReference>
<dbReference type="GeneID" id="94838747"/>
<dbReference type="PANTHER" id="PTHR12673">
    <property type="entry name" value="FACIOGENITAL DYSPLASIA PROTEIN"/>
    <property type="match status" value="1"/>
</dbReference>
<evidence type="ECO:0000256" key="1">
    <source>
        <dbReference type="SAM" id="MobiDB-lite"/>
    </source>
</evidence>
<dbReference type="Pfam" id="PF00621">
    <property type="entry name" value="RhoGEF"/>
    <property type="match status" value="1"/>
</dbReference>
<dbReference type="Proteomes" id="UP000179807">
    <property type="component" value="Unassembled WGS sequence"/>
</dbReference>
<sequence>MLFHFYNSLFYNNFSFIFSKSRQYFFVKKRKRKMSGKGRRSGKQHKKQDAANAEDTAVPELNEKEQAAAKTLTPAICKFLMKMTNDAKRRRIICEMIETERNYVNSLCICEEVYYQPLDQSITSTKPLIDSATMGQLFGNIDQIREAHQSQILKHMDEALPYLKKPFPAHKIYNSIATAFIEVIPRLQQLYTVYLSSNANYEATLKKLKKNKRFNKFLNKALFNPRSKCQEIEDLLILPTQRIAGYKLLFERVIKYFPIETHPEEHKLFSQAYDNLLIVGKEMNSEKGDDKGSNELLNISENLSKAPPFFCLMKPGRRYLGPFRPREIDPVKGRLSKGNVKNYIVFVLSDILLITYKASNSTFSSNKLIYVDAVPFTQVHFSLFPLEKYIENAVTLKTDTQEYHFYVKKKEDLDQFVMGVKKTKKQIRAKVKAMSEGGKDYMLNMLNQLKSGYLEPKPLRSRKDALAAIK</sequence>
<proteinExistence type="predicted"/>
<accession>A0A1J4KB45</accession>
<evidence type="ECO:0000313" key="4">
    <source>
        <dbReference type="Proteomes" id="UP000179807"/>
    </source>
</evidence>
<dbReference type="VEuPathDB" id="TrichDB:TRFO_24955"/>
<dbReference type="AlphaFoldDB" id="A0A1J4KB45"/>
<protein>
    <submittedName>
        <fullName evidence="3">RhoGEF domain containing protein</fullName>
    </submittedName>
</protein>
<dbReference type="Gene3D" id="1.20.900.10">
    <property type="entry name" value="Dbl homology (DH) domain"/>
    <property type="match status" value="1"/>
</dbReference>
<dbReference type="GO" id="GO:0005737">
    <property type="term" value="C:cytoplasm"/>
    <property type="evidence" value="ECO:0007669"/>
    <property type="project" value="TreeGrafter"/>
</dbReference>
<dbReference type="PROSITE" id="PS50010">
    <property type="entry name" value="DH_2"/>
    <property type="match status" value="1"/>
</dbReference>
<name>A0A1J4KB45_9EUKA</name>
<dbReference type="InterPro" id="IPR011993">
    <property type="entry name" value="PH-like_dom_sf"/>
</dbReference>
<dbReference type="InterPro" id="IPR035899">
    <property type="entry name" value="DBL_dom_sf"/>
</dbReference>
<dbReference type="RefSeq" id="XP_068360052.1">
    <property type="nucleotide sequence ID" value="XM_068504043.1"/>
</dbReference>
<dbReference type="PANTHER" id="PTHR12673:SF159">
    <property type="entry name" value="LD03170P"/>
    <property type="match status" value="1"/>
</dbReference>
<dbReference type="SMART" id="SM00325">
    <property type="entry name" value="RhoGEF"/>
    <property type="match status" value="1"/>
</dbReference>
<dbReference type="EMBL" id="MLAK01000711">
    <property type="protein sequence ID" value="OHT06916.1"/>
    <property type="molecule type" value="Genomic_DNA"/>
</dbReference>
<gene>
    <name evidence="3" type="ORF">TRFO_24955</name>
</gene>
<feature type="domain" description="DH" evidence="2">
    <location>
        <begin position="88"/>
        <end position="286"/>
    </location>
</feature>